<keyword evidence="7" id="KW-1185">Reference proteome</keyword>
<keyword evidence="6" id="KW-0645">Protease</keyword>
<sequence>MTPLRFSRKAILSVSLALACVTATHAQSNTGTILGTVQDDTGAAIPGATVTIRNLGTGETRTATSDSSGVYNVPNLQIGHYSITIAHDGFTSAQIADTELQVAQRATINPVLHVGAISDKVDVIASQTPLLNEASSAVGQVIDTQTVQNVPLNGRNFWQLTQLTPGVSFIQGGQNIASGGTSIRASAVNVNVNGLSPSWTGWYLDGSNITESQLGGTLISPNVDALQEFKVESSNMPADYGHSPTIVNATLKSGTNAYHGTAYEFLRNNAFDAKNYFYVPPAGSTRRNQPLHRNQFGFAVGGPIVKDHTFFFLDLQSTLYTLGQNFDNIVPSAAMRGGNYQGTGITLKDPLTGLAFANNTIPSNRIVPQAQFFLKYLPAANQVRGTVSHAVLTNRLKQQLDQGDIRIDQTLFSKDRLMGRYSITDNHETDPNAFPALGGFPLRSRGQNVVLRETHIFSPKWLTEAQFSYYRSVFFFTSSLQGQNINQQAGIKGLEGLSPDQYQGMPQLSISNYASFTGQSGNYPKQNKIRSWQYVIRSTYTSGKHEIRFGYENFHDTNTYLFGSNSVGTFTFSNSYSGDNFADFLLGYPASALRSYFRQPWGNYVNFQTMYVQDDYKATSKLTINAGLRYEINPFYNGIKGQTSGWNPANGKLVIPSDFSMNAQPGTPYLYSLFSDRIQGSNDLGLPTSIRPAARVNMGPRIGLAYKAEENTVLRAGYGIFYLFPDNNAINNTQNVVPFIASQTLNNNNTPNSANVRVPNLTFGDFYSGQPIVAANTSNSVCSFGYVALSCSQPSLTTMDLRVKNTYAQEYNLAVQHQFGRKISLDVAYVGNRTQHIVQPFQINDPFPGAGTIQTRRPFPQWGTIGLSKYAGNANYNSLQTKFEARAFNGATFLASYTYGACLTDGTFNGQTREQSSNIRYYGPCNYDIKHNFVTSGLYELPFGKGKAFASGASGVVQGLIGNWSLSGVGTMQSGLPFTLTISTDQANTGLGGQRPNLTGRPQMVRKPTCWYYDSRNASCPAGGTDMFTVPAQYTYGNGGSNTMRNDGLVQFDVSVLKKVPFGDTRSLEFRGSFFNVFNHTTFATPVTNIDSSSAGQITSTLNAARSIELAAKIYF</sequence>
<dbReference type="Proteomes" id="UP000182427">
    <property type="component" value="Chromosome I"/>
</dbReference>
<dbReference type="GO" id="GO:0004180">
    <property type="term" value="F:carboxypeptidase activity"/>
    <property type="evidence" value="ECO:0007669"/>
    <property type="project" value="UniProtKB-KW"/>
</dbReference>
<keyword evidence="6" id="KW-0121">Carboxypeptidase</keyword>
<accession>A0A1G7PHN9</accession>
<dbReference type="Pfam" id="PF25183">
    <property type="entry name" value="OMP_b-brl_4"/>
    <property type="match status" value="1"/>
</dbReference>
<organism evidence="6 7">
    <name type="scientific">Terriglobus roseus</name>
    <dbReference type="NCBI Taxonomy" id="392734"/>
    <lineage>
        <taxon>Bacteria</taxon>
        <taxon>Pseudomonadati</taxon>
        <taxon>Acidobacteriota</taxon>
        <taxon>Terriglobia</taxon>
        <taxon>Terriglobales</taxon>
        <taxon>Acidobacteriaceae</taxon>
        <taxon>Terriglobus</taxon>
    </lineage>
</organism>
<evidence type="ECO:0000259" key="5">
    <source>
        <dbReference type="Pfam" id="PF25183"/>
    </source>
</evidence>
<dbReference type="GO" id="GO:0009279">
    <property type="term" value="C:cell outer membrane"/>
    <property type="evidence" value="ECO:0007669"/>
    <property type="project" value="UniProtKB-SubCell"/>
</dbReference>
<evidence type="ECO:0000313" key="7">
    <source>
        <dbReference type="Proteomes" id="UP000182427"/>
    </source>
</evidence>
<feature type="signal peptide" evidence="4">
    <location>
        <begin position="1"/>
        <end position="26"/>
    </location>
</feature>
<evidence type="ECO:0000313" key="6">
    <source>
        <dbReference type="EMBL" id="SDF85805.1"/>
    </source>
</evidence>
<keyword evidence="4" id="KW-0732">Signal</keyword>
<gene>
    <name evidence="6" type="ORF">SAMN05444167_3513</name>
</gene>
<protein>
    <submittedName>
        <fullName evidence="6">Carboxypeptidase regulatory-like domain-containing protein</fullName>
    </submittedName>
</protein>
<name>A0A1G7PHN9_9BACT</name>
<evidence type="ECO:0000256" key="2">
    <source>
        <dbReference type="ARBA" id="ARBA00023136"/>
    </source>
</evidence>
<dbReference type="RefSeq" id="WP_083346292.1">
    <property type="nucleotide sequence ID" value="NZ_LT629690.1"/>
</dbReference>
<reference evidence="6 7" key="1">
    <citation type="submission" date="2016-10" db="EMBL/GenBank/DDBJ databases">
        <authorList>
            <person name="de Groot N.N."/>
        </authorList>
    </citation>
    <scope>NUCLEOTIDE SEQUENCE [LARGE SCALE GENOMIC DNA]</scope>
    <source>
        <strain evidence="6 7">GAS232</strain>
    </source>
</reference>
<evidence type="ECO:0000256" key="1">
    <source>
        <dbReference type="ARBA" id="ARBA00004442"/>
    </source>
</evidence>
<keyword evidence="3" id="KW-0998">Cell outer membrane</keyword>
<dbReference type="GO" id="GO:0030246">
    <property type="term" value="F:carbohydrate binding"/>
    <property type="evidence" value="ECO:0007669"/>
    <property type="project" value="InterPro"/>
</dbReference>
<evidence type="ECO:0000256" key="4">
    <source>
        <dbReference type="SAM" id="SignalP"/>
    </source>
</evidence>
<keyword evidence="2" id="KW-0472">Membrane</keyword>
<dbReference type="PROSITE" id="PS51257">
    <property type="entry name" value="PROKAR_LIPOPROTEIN"/>
    <property type="match status" value="1"/>
</dbReference>
<dbReference type="OrthoDB" id="97893at2"/>
<dbReference type="InterPro" id="IPR036942">
    <property type="entry name" value="Beta-barrel_TonB_sf"/>
</dbReference>
<dbReference type="SUPFAM" id="SSF49452">
    <property type="entry name" value="Starch-binding domain-like"/>
    <property type="match status" value="1"/>
</dbReference>
<dbReference type="Gene3D" id="2.40.170.20">
    <property type="entry name" value="TonB-dependent receptor, beta-barrel domain"/>
    <property type="match status" value="1"/>
</dbReference>
<dbReference type="Pfam" id="PF13620">
    <property type="entry name" value="CarboxypepD_reg"/>
    <property type="match status" value="1"/>
</dbReference>
<evidence type="ECO:0000256" key="3">
    <source>
        <dbReference type="ARBA" id="ARBA00023237"/>
    </source>
</evidence>
<comment type="subcellular location">
    <subcellularLocation>
        <location evidence="1">Cell outer membrane</location>
    </subcellularLocation>
</comment>
<dbReference type="AlphaFoldDB" id="A0A1G7PHN9"/>
<feature type="chain" id="PRO_5009242251" evidence="4">
    <location>
        <begin position="27"/>
        <end position="1116"/>
    </location>
</feature>
<dbReference type="EMBL" id="LT629690">
    <property type="protein sequence ID" value="SDF85805.1"/>
    <property type="molecule type" value="Genomic_DNA"/>
</dbReference>
<dbReference type="InterPro" id="IPR013784">
    <property type="entry name" value="Carb-bd-like_fold"/>
</dbReference>
<dbReference type="SUPFAM" id="SSF56935">
    <property type="entry name" value="Porins"/>
    <property type="match status" value="1"/>
</dbReference>
<dbReference type="InterPro" id="IPR057601">
    <property type="entry name" value="Oar-like_b-barrel"/>
</dbReference>
<dbReference type="Gene3D" id="2.60.40.1120">
    <property type="entry name" value="Carboxypeptidase-like, regulatory domain"/>
    <property type="match status" value="1"/>
</dbReference>
<keyword evidence="6" id="KW-0378">Hydrolase</keyword>
<feature type="domain" description="TonB-dependent transporter Oar-like beta-barrel" evidence="5">
    <location>
        <begin position="250"/>
        <end position="1108"/>
    </location>
</feature>
<proteinExistence type="predicted"/>